<protein>
    <submittedName>
        <fullName evidence="1">Uncharacterized protein</fullName>
    </submittedName>
</protein>
<dbReference type="EMBL" id="JAWCUA010000007">
    <property type="protein sequence ID" value="MDU0113283.1"/>
    <property type="molecule type" value="Genomic_DNA"/>
</dbReference>
<evidence type="ECO:0000313" key="1">
    <source>
        <dbReference type="EMBL" id="MDU0113283.1"/>
    </source>
</evidence>
<evidence type="ECO:0000313" key="2">
    <source>
        <dbReference type="Proteomes" id="UP001257914"/>
    </source>
</evidence>
<dbReference type="Proteomes" id="UP001257914">
    <property type="component" value="Unassembled WGS sequence"/>
</dbReference>
<comment type="caution">
    <text evidence="1">The sequence shown here is derived from an EMBL/GenBank/DDBJ whole genome shotgun (WGS) entry which is preliminary data.</text>
</comment>
<proteinExistence type="predicted"/>
<organism evidence="1 2">
    <name type="scientific">Psychrosphaera aquimarina</name>
    <dbReference type="NCBI Taxonomy" id="2044854"/>
    <lineage>
        <taxon>Bacteria</taxon>
        <taxon>Pseudomonadati</taxon>
        <taxon>Pseudomonadota</taxon>
        <taxon>Gammaproteobacteria</taxon>
        <taxon>Alteromonadales</taxon>
        <taxon>Pseudoalteromonadaceae</taxon>
        <taxon>Psychrosphaera</taxon>
    </lineage>
</organism>
<name>A0ABU3R0T8_9GAMM</name>
<sequence>MKKRKYYSETELEAAKEMVGSVAYLFKDFSLLNNQNDSDVNFIDTLGKLAKTPLLNRDEVNEASDIDLVSKMTDITLNNCFMENLTNEQKLIVEFALENAYLIGSKLVIHREFMNLSEPLLEPQKDGLKFKELFSEYGGLKGKPTRAKAYDFINKSLSDNPNLSINRLAESLEADSNNQPDKYGKAIPLSTCKNYARAVKNSLKR</sequence>
<gene>
    <name evidence="1" type="ORF">RT723_09805</name>
</gene>
<accession>A0ABU3R0T8</accession>
<reference evidence="1 2" key="1">
    <citation type="submission" date="2023-10" db="EMBL/GenBank/DDBJ databases">
        <title>Psychrosphaera aquimaarina strain SW33 isolated from seawater.</title>
        <authorList>
            <person name="Bayburt H."/>
            <person name="Kim J.M."/>
            <person name="Choi B.J."/>
            <person name="Jeon C.O."/>
        </authorList>
    </citation>
    <scope>NUCLEOTIDE SEQUENCE [LARGE SCALE GENOMIC DNA]</scope>
    <source>
        <strain evidence="1 2">KCTC 52743</strain>
    </source>
</reference>
<dbReference type="RefSeq" id="WP_315946904.1">
    <property type="nucleotide sequence ID" value="NZ_JAWCUA010000007.1"/>
</dbReference>
<keyword evidence="2" id="KW-1185">Reference proteome</keyword>